<name>X1K5U5_9ZZZZ</name>
<protein>
    <submittedName>
        <fullName evidence="1">Uncharacterized protein</fullName>
    </submittedName>
</protein>
<feature type="non-terminal residue" evidence="1">
    <location>
        <position position="57"/>
    </location>
</feature>
<dbReference type="AlphaFoldDB" id="X1K5U5"/>
<accession>X1K5U5</accession>
<evidence type="ECO:0000313" key="1">
    <source>
        <dbReference type="EMBL" id="GAH88990.1"/>
    </source>
</evidence>
<reference evidence="1" key="1">
    <citation type="journal article" date="2014" name="Front. Microbiol.">
        <title>High frequency of phylogenetically diverse reductive dehalogenase-homologous genes in deep subseafloor sedimentary metagenomes.</title>
        <authorList>
            <person name="Kawai M."/>
            <person name="Futagami T."/>
            <person name="Toyoda A."/>
            <person name="Takaki Y."/>
            <person name="Nishi S."/>
            <person name="Hori S."/>
            <person name="Arai W."/>
            <person name="Tsubouchi T."/>
            <person name="Morono Y."/>
            <person name="Uchiyama I."/>
            <person name="Ito T."/>
            <person name="Fujiyama A."/>
            <person name="Inagaki F."/>
            <person name="Takami H."/>
        </authorList>
    </citation>
    <scope>NUCLEOTIDE SEQUENCE</scope>
    <source>
        <strain evidence="1">Expedition CK06-06</strain>
    </source>
</reference>
<proteinExistence type="predicted"/>
<dbReference type="EMBL" id="BARU01036278">
    <property type="protein sequence ID" value="GAH88990.1"/>
    <property type="molecule type" value="Genomic_DNA"/>
</dbReference>
<organism evidence="1">
    <name type="scientific">marine sediment metagenome</name>
    <dbReference type="NCBI Taxonomy" id="412755"/>
    <lineage>
        <taxon>unclassified sequences</taxon>
        <taxon>metagenomes</taxon>
        <taxon>ecological metagenomes</taxon>
    </lineage>
</organism>
<comment type="caution">
    <text evidence="1">The sequence shown here is derived from an EMBL/GenBank/DDBJ whole genome shotgun (WGS) entry which is preliminary data.</text>
</comment>
<gene>
    <name evidence="1" type="ORF">S03H2_56680</name>
</gene>
<sequence>MALEPLKPNQGGFGRPLQCGLFIRSFLLGEAPEGSTAIATKRGATQSDINYQYKEAL</sequence>